<evidence type="ECO:0000256" key="7">
    <source>
        <dbReference type="ARBA" id="ARBA00025785"/>
    </source>
</evidence>
<keyword evidence="3" id="KW-0032">Aminotransferase</keyword>
<evidence type="ECO:0000256" key="3">
    <source>
        <dbReference type="ARBA" id="ARBA00022576"/>
    </source>
</evidence>
<dbReference type="PANTHER" id="PTHR11751:SF29">
    <property type="entry name" value="ALANINE TRANSAMINASE"/>
    <property type="match status" value="1"/>
</dbReference>
<comment type="pathway">
    <text evidence="6">Photosynthesis; C4 acid pathway.</text>
</comment>
<dbReference type="Gene3D" id="3.90.1150.10">
    <property type="entry name" value="Aspartate Aminotransferase, domain 1"/>
    <property type="match status" value="1"/>
</dbReference>
<dbReference type="InterPro" id="IPR045088">
    <property type="entry name" value="ALAT1/2-like"/>
</dbReference>
<dbReference type="SUPFAM" id="SSF53383">
    <property type="entry name" value="PLP-dependent transferases"/>
    <property type="match status" value="1"/>
</dbReference>
<dbReference type="Proteomes" id="UP001497392">
    <property type="component" value="Unassembled WGS sequence"/>
</dbReference>
<evidence type="ECO:0000313" key="9">
    <source>
        <dbReference type="EMBL" id="CAL5227955.1"/>
    </source>
</evidence>
<dbReference type="PANTHER" id="PTHR11751">
    <property type="entry name" value="ALANINE AMINOTRANSFERASE"/>
    <property type="match status" value="1"/>
</dbReference>
<keyword evidence="10" id="KW-1185">Reference proteome</keyword>
<dbReference type="InterPro" id="IPR015422">
    <property type="entry name" value="PyrdxlP-dep_Trfase_small"/>
</dbReference>
<evidence type="ECO:0000313" key="10">
    <source>
        <dbReference type="Proteomes" id="UP001497392"/>
    </source>
</evidence>
<comment type="cofactor">
    <cofactor evidence="1">
        <name>pyridoxal 5'-phosphate</name>
        <dbReference type="ChEBI" id="CHEBI:597326"/>
    </cofactor>
</comment>
<evidence type="ECO:0000256" key="6">
    <source>
        <dbReference type="ARBA" id="ARBA00025709"/>
    </source>
</evidence>
<dbReference type="EMBL" id="CAXHTA020000017">
    <property type="protein sequence ID" value="CAL5227955.1"/>
    <property type="molecule type" value="Genomic_DNA"/>
</dbReference>
<dbReference type="InterPro" id="IPR004839">
    <property type="entry name" value="Aminotransferase_I/II_large"/>
</dbReference>
<comment type="subunit">
    <text evidence="2">Homodimer.</text>
</comment>
<dbReference type="InterPro" id="IPR015424">
    <property type="entry name" value="PyrdxlP-dep_Trfase"/>
</dbReference>
<dbReference type="Gene3D" id="1.10.287.1970">
    <property type="match status" value="1"/>
</dbReference>
<dbReference type="CDD" id="cd00609">
    <property type="entry name" value="AAT_like"/>
    <property type="match status" value="1"/>
</dbReference>
<evidence type="ECO:0000256" key="4">
    <source>
        <dbReference type="ARBA" id="ARBA00022679"/>
    </source>
</evidence>
<protein>
    <submittedName>
        <fullName evidence="9">G11003 protein</fullName>
    </submittedName>
</protein>
<accession>A0ABP1G9K0</accession>
<feature type="domain" description="Aminotransferase class I/classII large" evidence="8">
    <location>
        <begin position="107"/>
        <end position="484"/>
    </location>
</feature>
<evidence type="ECO:0000259" key="8">
    <source>
        <dbReference type="Pfam" id="PF00155"/>
    </source>
</evidence>
<evidence type="ECO:0000256" key="1">
    <source>
        <dbReference type="ARBA" id="ARBA00001933"/>
    </source>
</evidence>
<reference evidence="9 10" key="1">
    <citation type="submission" date="2024-06" db="EMBL/GenBank/DDBJ databases">
        <authorList>
            <person name="Kraege A."/>
            <person name="Thomma B."/>
        </authorList>
    </citation>
    <scope>NUCLEOTIDE SEQUENCE [LARGE SCALE GENOMIC DNA]</scope>
</reference>
<keyword evidence="4" id="KW-0808">Transferase</keyword>
<comment type="caution">
    <text evidence="9">The sequence shown here is derived from an EMBL/GenBank/DDBJ whole genome shotgun (WGS) entry which is preliminary data.</text>
</comment>
<keyword evidence="5" id="KW-0663">Pyridoxal phosphate</keyword>
<evidence type="ECO:0000256" key="2">
    <source>
        <dbReference type="ARBA" id="ARBA00011738"/>
    </source>
</evidence>
<evidence type="ECO:0000256" key="5">
    <source>
        <dbReference type="ARBA" id="ARBA00022898"/>
    </source>
</evidence>
<sequence>MPAATNGVSTSQRGAQQSCFPLSLDNINPKVKEAQYAVRGAIVIRAKEIEDEIEAGNSDKPFKTILYCNIGNPQQLGQHPVTYFRQVLALCDYPELIESGKAEGIFPSDVIERAKRYLAAMPGGTGAYSDSRGAMVLRKDIAKGIEERDGYPCNPDFLYLTDGASQGVHAMMRLLLRDENDAILVPIPQYPLYSATLALYGGYLLPYYLHEETGWSLSVDDLKSQTQKARAEGRNVRALVVINPGNPTGQLLSVDNQREILEFCRDEGVVLMADEVYQANIYKPGKTFTSFKKVLCEMGDSDNITLASMHSISKGFYGECGRRGGYLELMNVDADVVSEFYKLASINLCSNLNGQICMALVMNPPKEGEPSYKLYAEEKKELLESLKRRAIKLHKTLSSLEGVTCTEPEGALYAMPQIRLPKAAIEAAKKTGKAPDFFYCMQLLEETGIVTVPGSGFKQEEGTYHFRTTILVPEKDTDEVAKRLVKFHDAFLAKYGEPEQ</sequence>
<dbReference type="Gene3D" id="3.40.640.10">
    <property type="entry name" value="Type I PLP-dependent aspartate aminotransferase-like (Major domain)"/>
    <property type="match status" value="1"/>
</dbReference>
<proteinExistence type="inferred from homology"/>
<dbReference type="Pfam" id="PF00155">
    <property type="entry name" value="Aminotran_1_2"/>
    <property type="match status" value="1"/>
</dbReference>
<comment type="similarity">
    <text evidence="7">Belongs to the class-I pyridoxal-phosphate-dependent aminotransferase family. Alanine aminotransferase subfamily.</text>
</comment>
<name>A0ABP1G9K0_9CHLO</name>
<gene>
    <name evidence="9" type="primary">g11003</name>
    <name evidence="9" type="ORF">VP750_LOCUS9861</name>
</gene>
<dbReference type="InterPro" id="IPR015421">
    <property type="entry name" value="PyrdxlP-dep_Trfase_major"/>
</dbReference>
<organism evidence="9 10">
    <name type="scientific">Coccomyxa viridis</name>
    <dbReference type="NCBI Taxonomy" id="1274662"/>
    <lineage>
        <taxon>Eukaryota</taxon>
        <taxon>Viridiplantae</taxon>
        <taxon>Chlorophyta</taxon>
        <taxon>core chlorophytes</taxon>
        <taxon>Trebouxiophyceae</taxon>
        <taxon>Trebouxiophyceae incertae sedis</taxon>
        <taxon>Coccomyxaceae</taxon>
        <taxon>Coccomyxa</taxon>
    </lineage>
</organism>